<organism evidence="2 3">
    <name type="scientific">Acorus calamus</name>
    <name type="common">Sweet flag</name>
    <dbReference type="NCBI Taxonomy" id="4465"/>
    <lineage>
        <taxon>Eukaryota</taxon>
        <taxon>Viridiplantae</taxon>
        <taxon>Streptophyta</taxon>
        <taxon>Embryophyta</taxon>
        <taxon>Tracheophyta</taxon>
        <taxon>Spermatophyta</taxon>
        <taxon>Magnoliopsida</taxon>
        <taxon>Liliopsida</taxon>
        <taxon>Acoraceae</taxon>
        <taxon>Acorus</taxon>
    </lineage>
</organism>
<protein>
    <submittedName>
        <fullName evidence="2">Uncharacterized protein</fullName>
    </submittedName>
</protein>
<feature type="region of interest" description="Disordered" evidence="1">
    <location>
        <begin position="1"/>
        <end position="28"/>
    </location>
</feature>
<sequence length="221" mass="24724">MRSVRPHGRFDPWTEPFQGTAPPSTNQRRFLLHPPRFIFFFSEYFGSVARKDHPKMSTKFDCTFIFRSPLHPRRRRRQHLRRLHIGPHLPPPQRGPPPRRLRRRPPSHPPPRATAAPHRIPPETAAHNYVLFLLLNAFAFLTGLYLLDASSASPSSSVGPSSSSSSLSASPASSAPENEPAALSPRASASTTTHPGSASSALTRSSSRADKEENRRRWRCC</sequence>
<feature type="compositionally biased region" description="Low complexity" evidence="1">
    <location>
        <begin position="197"/>
        <end position="206"/>
    </location>
</feature>
<feature type="compositionally biased region" description="Low complexity" evidence="1">
    <location>
        <begin position="151"/>
        <end position="185"/>
    </location>
</feature>
<dbReference type="EMBL" id="JAUJYO010000017">
    <property type="protein sequence ID" value="KAK1291965.1"/>
    <property type="molecule type" value="Genomic_DNA"/>
</dbReference>
<feature type="compositionally biased region" description="Polar residues" evidence="1">
    <location>
        <begin position="187"/>
        <end position="196"/>
    </location>
</feature>
<gene>
    <name evidence="2" type="ORF">QJS10_CPB17g01539</name>
</gene>
<evidence type="ECO:0000313" key="3">
    <source>
        <dbReference type="Proteomes" id="UP001180020"/>
    </source>
</evidence>
<comment type="caution">
    <text evidence="2">The sequence shown here is derived from an EMBL/GenBank/DDBJ whole genome shotgun (WGS) entry which is preliminary data.</text>
</comment>
<accession>A0AAV9CSW8</accession>
<reference evidence="2" key="1">
    <citation type="journal article" date="2023" name="Nat. Commun.">
        <title>Diploid and tetraploid genomes of Acorus and the evolution of monocots.</title>
        <authorList>
            <person name="Ma L."/>
            <person name="Liu K.W."/>
            <person name="Li Z."/>
            <person name="Hsiao Y.Y."/>
            <person name="Qi Y."/>
            <person name="Fu T."/>
            <person name="Tang G.D."/>
            <person name="Zhang D."/>
            <person name="Sun W.H."/>
            <person name="Liu D.K."/>
            <person name="Li Y."/>
            <person name="Chen G.Z."/>
            <person name="Liu X.D."/>
            <person name="Liao X.Y."/>
            <person name="Jiang Y.T."/>
            <person name="Yu X."/>
            <person name="Hao Y."/>
            <person name="Huang J."/>
            <person name="Zhao X.W."/>
            <person name="Ke S."/>
            <person name="Chen Y.Y."/>
            <person name="Wu W.L."/>
            <person name="Hsu J.L."/>
            <person name="Lin Y.F."/>
            <person name="Huang M.D."/>
            <person name="Li C.Y."/>
            <person name="Huang L."/>
            <person name="Wang Z.W."/>
            <person name="Zhao X."/>
            <person name="Zhong W.Y."/>
            <person name="Peng D.H."/>
            <person name="Ahmad S."/>
            <person name="Lan S."/>
            <person name="Zhang J.S."/>
            <person name="Tsai W.C."/>
            <person name="Van de Peer Y."/>
            <person name="Liu Z.J."/>
        </authorList>
    </citation>
    <scope>NUCLEOTIDE SEQUENCE</scope>
    <source>
        <strain evidence="2">CP</strain>
    </source>
</reference>
<feature type="region of interest" description="Disordered" evidence="1">
    <location>
        <begin position="81"/>
        <end position="120"/>
    </location>
</feature>
<feature type="compositionally biased region" description="Basic residues" evidence="1">
    <location>
        <begin position="97"/>
        <end position="106"/>
    </location>
</feature>
<proteinExistence type="predicted"/>
<feature type="region of interest" description="Disordered" evidence="1">
    <location>
        <begin position="151"/>
        <end position="221"/>
    </location>
</feature>
<name>A0AAV9CSW8_ACOCL</name>
<keyword evidence="3" id="KW-1185">Reference proteome</keyword>
<evidence type="ECO:0000313" key="2">
    <source>
        <dbReference type="EMBL" id="KAK1291965.1"/>
    </source>
</evidence>
<dbReference type="Proteomes" id="UP001180020">
    <property type="component" value="Unassembled WGS sequence"/>
</dbReference>
<evidence type="ECO:0000256" key="1">
    <source>
        <dbReference type="SAM" id="MobiDB-lite"/>
    </source>
</evidence>
<dbReference type="AlphaFoldDB" id="A0AAV9CSW8"/>
<reference evidence="2" key="2">
    <citation type="submission" date="2023-06" db="EMBL/GenBank/DDBJ databases">
        <authorList>
            <person name="Ma L."/>
            <person name="Liu K.-W."/>
            <person name="Li Z."/>
            <person name="Hsiao Y.-Y."/>
            <person name="Qi Y."/>
            <person name="Fu T."/>
            <person name="Tang G."/>
            <person name="Zhang D."/>
            <person name="Sun W.-H."/>
            <person name="Liu D.-K."/>
            <person name="Li Y."/>
            <person name="Chen G.-Z."/>
            <person name="Liu X.-D."/>
            <person name="Liao X.-Y."/>
            <person name="Jiang Y.-T."/>
            <person name="Yu X."/>
            <person name="Hao Y."/>
            <person name="Huang J."/>
            <person name="Zhao X.-W."/>
            <person name="Ke S."/>
            <person name="Chen Y.-Y."/>
            <person name="Wu W.-L."/>
            <person name="Hsu J.-L."/>
            <person name="Lin Y.-F."/>
            <person name="Huang M.-D."/>
            <person name="Li C.-Y."/>
            <person name="Huang L."/>
            <person name="Wang Z.-W."/>
            <person name="Zhao X."/>
            <person name="Zhong W.-Y."/>
            <person name="Peng D.-H."/>
            <person name="Ahmad S."/>
            <person name="Lan S."/>
            <person name="Zhang J.-S."/>
            <person name="Tsai W.-C."/>
            <person name="Van De Peer Y."/>
            <person name="Liu Z.-J."/>
        </authorList>
    </citation>
    <scope>NUCLEOTIDE SEQUENCE</scope>
    <source>
        <strain evidence="2">CP</strain>
        <tissue evidence="2">Leaves</tissue>
    </source>
</reference>